<dbReference type="PANTHER" id="PTHR23114:SF17">
    <property type="entry name" value="M7GPPPN-MRNA HYDROLASE"/>
    <property type="match status" value="1"/>
</dbReference>
<name>A0A498C640_9GAMM</name>
<dbReference type="NCBIfam" id="NF001938">
    <property type="entry name" value="PRK00714.1-5"/>
    <property type="match status" value="1"/>
</dbReference>
<comment type="cofactor">
    <cofactor evidence="2">
        <name>Mg(2+)</name>
        <dbReference type="ChEBI" id="CHEBI:18420"/>
    </cofactor>
</comment>
<evidence type="ECO:0000256" key="4">
    <source>
        <dbReference type="HAMAP-Rule" id="MF_00298"/>
    </source>
</evidence>
<comment type="cofactor">
    <cofactor evidence="1">
        <name>Mn(2+)</name>
        <dbReference type="ChEBI" id="CHEBI:29035"/>
    </cofactor>
</comment>
<evidence type="ECO:0000313" key="8">
    <source>
        <dbReference type="Proteomes" id="UP000275461"/>
    </source>
</evidence>
<dbReference type="Proteomes" id="UP000275461">
    <property type="component" value="Unassembled WGS sequence"/>
</dbReference>
<dbReference type="InterPro" id="IPR000086">
    <property type="entry name" value="NUDIX_hydrolase_dom"/>
</dbReference>
<reference evidence="7 8" key="1">
    <citation type="submission" date="2018-10" db="EMBL/GenBank/DDBJ databases">
        <title>Genomic Encyclopedia of Type Strains, Phase IV (KMG-IV): sequencing the most valuable type-strain genomes for metagenomic binning, comparative biology and taxonomic classification.</title>
        <authorList>
            <person name="Goeker M."/>
        </authorList>
    </citation>
    <scope>NUCLEOTIDE SEQUENCE [LARGE SCALE GENOMIC DNA]</scope>
    <source>
        <strain evidence="7 8">DSM 12769</strain>
    </source>
</reference>
<feature type="domain" description="Nudix hydrolase" evidence="6">
    <location>
        <begin position="6"/>
        <end position="149"/>
    </location>
</feature>
<dbReference type="InterPro" id="IPR020476">
    <property type="entry name" value="Nudix_hydrolase"/>
</dbReference>
<proteinExistence type="inferred from homology"/>
<gene>
    <name evidence="4" type="primary">rppH</name>
    <name evidence="4" type="synonym">nudH</name>
    <name evidence="7" type="ORF">DFR31_1251</name>
</gene>
<dbReference type="EC" id="3.6.1.-" evidence="4"/>
<evidence type="ECO:0000256" key="1">
    <source>
        <dbReference type="ARBA" id="ARBA00001936"/>
    </source>
</evidence>
<evidence type="ECO:0000256" key="3">
    <source>
        <dbReference type="ARBA" id="ARBA00022801"/>
    </source>
</evidence>
<dbReference type="NCBIfam" id="NF001937">
    <property type="entry name" value="PRK00714.1-4"/>
    <property type="match status" value="1"/>
</dbReference>
<dbReference type="GO" id="GO:0005737">
    <property type="term" value="C:cytoplasm"/>
    <property type="evidence" value="ECO:0007669"/>
    <property type="project" value="TreeGrafter"/>
</dbReference>
<organism evidence="7 8">
    <name type="scientific">Alkalispirillum mobile</name>
    <dbReference type="NCBI Taxonomy" id="85925"/>
    <lineage>
        <taxon>Bacteria</taxon>
        <taxon>Pseudomonadati</taxon>
        <taxon>Pseudomonadota</taxon>
        <taxon>Gammaproteobacteria</taxon>
        <taxon>Chromatiales</taxon>
        <taxon>Ectothiorhodospiraceae</taxon>
        <taxon>Alkalispirillum</taxon>
    </lineage>
</organism>
<dbReference type="PANTHER" id="PTHR23114">
    <property type="entry name" value="M7GPPPN-MRNA HYDROLASE"/>
    <property type="match status" value="1"/>
</dbReference>
<dbReference type="CDD" id="cd03671">
    <property type="entry name" value="NUDIX_Ap4A_hydrolase_plant_like"/>
    <property type="match status" value="1"/>
</dbReference>
<sequence>MVDSDGFRPNVGIILANAAGKVFWARRIGQNAWQFPQGGIKAHETPEEALYRELEEEVGLGPGDVEIMGCTRGWLRYRLPRRLIRNHSRPICIGQKQVWYLLRLVSDENQVQLDRSGHPEFDHWRWVHYWHPVKEVVFFKRRVYVRALQELGPLLFPDGLPHRPASSRPRGSAHPRGRRRA</sequence>
<protein>
    <recommendedName>
        <fullName evidence="4">RNA pyrophosphohydrolase</fullName>
        <ecNumber evidence="4">3.6.1.-</ecNumber>
    </recommendedName>
    <alternativeName>
        <fullName evidence="4">(Di)nucleoside polyphosphate hydrolase</fullName>
    </alternativeName>
</protein>
<dbReference type="PRINTS" id="PR00502">
    <property type="entry name" value="NUDIXFAMILY"/>
</dbReference>
<comment type="cofactor">
    <cofactor evidence="4">
        <name>a divalent metal cation</name>
        <dbReference type="ChEBI" id="CHEBI:60240"/>
    </cofactor>
</comment>
<dbReference type="PROSITE" id="PS51462">
    <property type="entry name" value="NUDIX"/>
    <property type="match status" value="1"/>
</dbReference>
<dbReference type="InterPro" id="IPR020084">
    <property type="entry name" value="NUDIX_hydrolase_CS"/>
</dbReference>
<accession>A0A498C640</accession>
<dbReference type="RefSeq" id="WP_121441734.1">
    <property type="nucleotide sequence ID" value="NZ_RCDA01000001.1"/>
</dbReference>
<dbReference type="GO" id="GO:0006402">
    <property type="term" value="P:mRNA catabolic process"/>
    <property type="evidence" value="ECO:0007669"/>
    <property type="project" value="TreeGrafter"/>
</dbReference>
<feature type="compositionally biased region" description="Basic residues" evidence="5">
    <location>
        <begin position="171"/>
        <end position="181"/>
    </location>
</feature>
<dbReference type="GO" id="GO:0034353">
    <property type="term" value="F:mRNA 5'-diphosphatase activity"/>
    <property type="evidence" value="ECO:0007669"/>
    <property type="project" value="TreeGrafter"/>
</dbReference>
<dbReference type="NCBIfam" id="NF001934">
    <property type="entry name" value="PRK00714.1-1"/>
    <property type="match status" value="1"/>
</dbReference>
<dbReference type="Gene3D" id="3.90.79.10">
    <property type="entry name" value="Nucleoside Triphosphate Pyrophosphohydrolase"/>
    <property type="match status" value="1"/>
</dbReference>
<feature type="region of interest" description="Disordered" evidence="5">
    <location>
        <begin position="161"/>
        <end position="181"/>
    </location>
</feature>
<keyword evidence="8" id="KW-1185">Reference proteome</keyword>
<evidence type="ECO:0000259" key="6">
    <source>
        <dbReference type="PROSITE" id="PS51462"/>
    </source>
</evidence>
<keyword evidence="3 4" id="KW-0378">Hydrolase</keyword>
<dbReference type="SUPFAM" id="SSF55811">
    <property type="entry name" value="Nudix"/>
    <property type="match status" value="1"/>
</dbReference>
<dbReference type="EMBL" id="RCDA01000001">
    <property type="protein sequence ID" value="RLK51315.1"/>
    <property type="molecule type" value="Genomic_DNA"/>
</dbReference>
<dbReference type="OrthoDB" id="9816040at2"/>
<evidence type="ECO:0000313" key="7">
    <source>
        <dbReference type="EMBL" id="RLK51315.1"/>
    </source>
</evidence>
<dbReference type="PROSITE" id="PS00893">
    <property type="entry name" value="NUDIX_BOX"/>
    <property type="match status" value="1"/>
</dbReference>
<feature type="short sequence motif" description="Nudix box" evidence="4">
    <location>
        <begin position="38"/>
        <end position="59"/>
    </location>
</feature>
<dbReference type="InterPro" id="IPR015797">
    <property type="entry name" value="NUDIX_hydrolase-like_dom_sf"/>
</dbReference>
<comment type="caution">
    <text evidence="7">The sequence shown here is derived from an EMBL/GenBank/DDBJ whole genome shotgun (WGS) entry which is preliminary data.</text>
</comment>
<dbReference type="InterPro" id="IPR022927">
    <property type="entry name" value="RppH"/>
</dbReference>
<evidence type="ECO:0000256" key="2">
    <source>
        <dbReference type="ARBA" id="ARBA00001946"/>
    </source>
</evidence>
<comment type="similarity">
    <text evidence="4">Belongs to the Nudix hydrolase family. RppH subfamily.</text>
</comment>
<dbReference type="HAMAP" id="MF_00298">
    <property type="entry name" value="Nudix_RppH"/>
    <property type="match status" value="1"/>
</dbReference>
<dbReference type="AlphaFoldDB" id="A0A498C640"/>
<dbReference type="Pfam" id="PF00293">
    <property type="entry name" value="NUDIX"/>
    <property type="match status" value="1"/>
</dbReference>
<evidence type="ECO:0000256" key="5">
    <source>
        <dbReference type="SAM" id="MobiDB-lite"/>
    </source>
</evidence>
<comment type="function">
    <text evidence="4">Accelerates the degradation of transcripts by removing pyrophosphate from the 5'-end of triphosphorylated RNA, leading to a more labile monophosphorylated state that can stimulate subsequent ribonuclease cleavage.</text>
</comment>
<dbReference type="FunFam" id="3.90.79.10:FF:000001">
    <property type="entry name" value="RNA pyrophosphohydrolase"/>
    <property type="match status" value="1"/>
</dbReference>